<protein>
    <submittedName>
        <fullName evidence="1">Uncharacterized protein</fullName>
    </submittedName>
</protein>
<keyword evidence="2" id="KW-1185">Reference proteome</keyword>
<accession>A0AAP0EJ08</accession>
<evidence type="ECO:0000313" key="2">
    <source>
        <dbReference type="Proteomes" id="UP001419268"/>
    </source>
</evidence>
<evidence type="ECO:0000313" key="1">
    <source>
        <dbReference type="EMBL" id="KAK9094376.1"/>
    </source>
</evidence>
<gene>
    <name evidence="1" type="ORF">Scep_025845</name>
</gene>
<organism evidence="1 2">
    <name type="scientific">Stephania cephalantha</name>
    <dbReference type="NCBI Taxonomy" id="152367"/>
    <lineage>
        <taxon>Eukaryota</taxon>
        <taxon>Viridiplantae</taxon>
        <taxon>Streptophyta</taxon>
        <taxon>Embryophyta</taxon>
        <taxon>Tracheophyta</taxon>
        <taxon>Spermatophyta</taxon>
        <taxon>Magnoliopsida</taxon>
        <taxon>Ranunculales</taxon>
        <taxon>Menispermaceae</taxon>
        <taxon>Menispermoideae</taxon>
        <taxon>Cissampelideae</taxon>
        <taxon>Stephania</taxon>
    </lineage>
</organism>
<name>A0AAP0EJ08_9MAGN</name>
<proteinExistence type="predicted"/>
<dbReference type="Proteomes" id="UP001419268">
    <property type="component" value="Unassembled WGS sequence"/>
</dbReference>
<dbReference type="EMBL" id="JBBNAG010000011">
    <property type="protein sequence ID" value="KAK9094376.1"/>
    <property type="molecule type" value="Genomic_DNA"/>
</dbReference>
<reference evidence="1 2" key="1">
    <citation type="submission" date="2024-01" db="EMBL/GenBank/DDBJ databases">
        <title>Genome assemblies of Stephania.</title>
        <authorList>
            <person name="Yang L."/>
        </authorList>
    </citation>
    <scope>NUCLEOTIDE SEQUENCE [LARGE SCALE GENOMIC DNA]</scope>
    <source>
        <strain evidence="1">JXDWG</strain>
        <tissue evidence="1">Leaf</tissue>
    </source>
</reference>
<comment type="caution">
    <text evidence="1">The sequence shown here is derived from an EMBL/GenBank/DDBJ whole genome shotgun (WGS) entry which is preliminary data.</text>
</comment>
<sequence>MGTLDRVAAPRPMLPGELLRGSRSLADFITTMTKEISFEEILVLLLKPQKLRKKTKLLRSLQLFRKESAFFETGTHFKPTWTSQINLGHVCRVDVAKRSGDIRKKEETHIMARANIAFAHIR</sequence>
<dbReference type="AlphaFoldDB" id="A0AAP0EJ08"/>